<comment type="caution">
    <text evidence="2">The sequence shown here is derived from an EMBL/GenBank/DDBJ whole genome shotgun (WGS) entry which is preliminary data.</text>
</comment>
<organism evidence="2 3">
    <name type="scientific">Desulfomonile tiedjei</name>
    <dbReference type="NCBI Taxonomy" id="2358"/>
    <lineage>
        <taxon>Bacteria</taxon>
        <taxon>Pseudomonadati</taxon>
        <taxon>Thermodesulfobacteriota</taxon>
        <taxon>Desulfomonilia</taxon>
        <taxon>Desulfomonilales</taxon>
        <taxon>Desulfomonilaceae</taxon>
        <taxon>Desulfomonile</taxon>
    </lineage>
</organism>
<dbReference type="InterPro" id="IPR029063">
    <property type="entry name" value="SAM-dependent_MTases_sf"/>
</dbReference>
<dbReference type="GO" id="GO:0032259">
    <property type="term" value="P:methylation"/>
    <property type="evidence" value="ECO:0007669"/>
    <property type="project" value="UniProtKB-KW"/>
</dbReference>
<dbReference type="PANTHER" id="PTHR43861">
    <property type="entry name" value="TRANS-ACONITATE 2-METHYLTRANSFERASE-RELATED"/>
    <property type="match status" value="1"/>
</dbReference>
<accession>A0A9D6Z3W5</accession>
<name>A0A9D6Z3W5_9BACT</name>
<dbReference type="AlphaFoldDB" id="A0A9D6Z3W5"/>
<dbReference type="InterPro" id="IPR013217">
    <property type="entry name" value="Methyltransf_12"/>
</dbReference>
<dbReference type="Pfam" id="PF08242">
    <property type="entry name" value="Methyltransf_12"/>
    <property type="match status" value="1"/>
</dbReference>
<proteinExistence type="predicted"/>
<gene>
    <name evidence="2" type="ORF">HY912_12340</name>
</gene>
<evidence type="ECO:0000313" key="3">
    <source>
        <dbReference type="Proteomes" id="UP000807825"/>
    </source>
</evidence>
<evidence type="ECO:0000313" key="2">
    <source>
        <dbReference type="EMBL" id="MBI5250275.1"/>
    </source>
</evidence>
<feature type="domain" description="Methyltransferase type 12" evidence="1">
    <location>
        <begin position="52"/>
        <end position="147"/>
    </location>
</feature>
<dbReference type="Gene3D" id="3.40.50.150">
    <property type="entry name" value="Vaccinia Virus protein VP39"/>
    <property type="match status" value="1"/>
</dbReference>
<evidence type="ECO:0000259" key="1">
    <source>
        <dbReference type="Pfam" id="PF08242"/>
    </source>
</evidence>
<dbReference type="EMBL" id="JACRDE010000327">
    <property type="protein sequence ID" value="MBI5250275.1"/>
    <property type="molecule type" value="Genomic_DNA"/>
</dbReference>
<reference evidence="2" key="1">
    <citation type="submission" date="2020-07" db="EMBL/GenBank/DDBJ databases">
        <title>Huge and variable diversity of episymbiotic CPR bacteria and DPANN archaea in groundwater ecosystems.</title>
        <authorList>
            <person name="He C.Y."/>
            <person name="Keren R."/>
            <person name="Whittaker M."/>
            <person name="Farag I.F."/>
            <person name="Doudna J."/>
            <person name="Cate J.H.D."/>
            <person name="Banfield J.F."/>
        </authorList>
    </citation>
    <scope>NUCLEOTIDE SEQUENCE</scope>
    <source>
        <strain evidence="2">NC_groundwater_1664_Pr3_B-0.1um_52_9</strain>
    </source>
</reference>
<dbReference type="SUPFAM" id="SSF53335">
    <property type="entry name" value="S-adenosyl-L-methionine-dependent methyltransferases"/>
    <property type="match status" value="1"/>
</dbReference>
<dbReference type="GO" id="GO:0008168">
    <property type="term" value="F:methyltransferase activity"/>
    <property type="evidence" value="ECO:0007669"/>
    <property type="project" value="UniProtKB-KW"/>
</dbReference>
<dbReference type="CDD" id="cd02440">
    <property type="entry name" value="AdoMet_MTases"/>
    <property type="match status" value="1"/>
</dbReference>
<keyword evidence="2" id="KW-0808">Transferase</keyword>
<sequence>MENKELIRAYYDNVAEIYDVKHGIALEGQRYNWRKYYEPFLDRHVPTKGRILELGCGTGLYTEWFCRRGLQVVAMDISPKMIQQARNRCPNADYYVGDCLDPAATLGNEIIKEGLDAIVGINSFSYYVDKRKALENYKRLLSRSGRLIIIDMNGHCPAFKWSEITNLNEMREWYKVVKDCNRPNMRKLLTEAGFSIECLELFSFVPNMASRGMVRLLSPLDAILSRLPLIDAIAIRIGVVAGRP</sequence>
<keyword evidence="2" id="KW-0489">Methyltransferase</keyword>
<dbReference type="Proteomes" id="UP000807825">
    <property type="component" value="Unassembled WGS sequence"/>
</dbReference>
<protein>
    <submittedName>
        <fullName evidence="2">Class I SAM-dependent methyltransferase</fullName>
    </submittedName>
</protein>